<protein>
    <submittedName>
        <fullName evidence="1">Uncharacterized protein</fullName>
    </submittedName>
</protein>
<comment type="caution">
    <text evidence="1">The sequence shown here is derived from an EMBL/GenBank/DDBJ whole genome shotgun (WGS) entry which is preliminary data.</text>
</comment>
<dbReference type="Proteomes" id="UP000298390">
    <property type="component" value="Unassembled WGS sequence"/>
</dbReference>
<evidence type="ECO:0000313" key="2">
    <source>
        <dbReference type="Proteomes" id="UP000298390"/>
    </source>
</evidence>
<evidence type="ECO:0000313" key="1">
    <source>
        <dbReference type="EMBL" id="TFY55580.1"/>
    </source>
</evidence>
<sequence length="661" mass="73876">MFKHAEEHNMRLVAVNNRDYRGSTPLSSSDLDALRSVELDEQRSMIHARGMELAAFLVWFIQQENIPPRSQNLEATRAGGLAFLGWSWGNTMTMSFLAQAERMDEEVRRTLHSFMTAFIMFDSARHGLGVPPAMLAGLRAPARGQDETVDRDNDFEHRLSGYYAHPPALLDQFASVALDDLRDGLLHCPIADPSSPDYVPSTARMTTQKFGDVTDPNVTKRAHPLFHAVDPRLYQENVQAALWNSTTWPHLRVTLVWCDMSLPETVLSACYLAKQINEEWPQGHGQAGGDCTRFSLDEVHAYLMPLATVDEVGTQLHYEDTGVPPGRPNYQTLLLIHGGIFNGAVYRPMFAHAARLGLRLVTLNMRDYRDSSPYTPSDLAALGSGDHHEQRFVLRARGIEVASFLLWFIRMEQIPPPSSPDDYNGNRGGGLALLGWSWGNVITISFLAHAAKLPDHDRRLLGAYLTGFVIRHGLGVPRAIMEGLYSPTRDSNIPEEQRHTAFGHWVSGYYAHSPSVLAAFPSVTLDELRQGVSQVPIKDPSPDYVASVVNMSAEELSEITDPAVITSSHPLYYNVDPALCKENLDAALLDASWCPRLRVALVWCDMSVPETIMSTWYLARQVSEHWPASARKVDLVRFEGANHFPHWDQPKRTIELLAGLI</sequence>
<name>A0A4Y9XZS7_9APHY</name>
<dbReference type="AlphaFoldDB" id="A0A4Y9XZS7"/>
<dbReference type="Gene3D" id="3.40.50.1820">
    <property type="entry name" value="alpha/beta hydrolase"/>
    <property type="match status" value="1"/>
</dbReference>
<organism evidence="1 2">
    <name type="scientific">Rhodofomes roseus</name>
    <dbReference type="NCBI Taxonomy" id="34475"/>
    <lineage>
        <taxon>Eukaryota</taxon>
        <taxon>Fungi</taxon>
        <taxon>Dikarya</taxon>
        <taxon>Basidiomycota</taxon>
        <taxon>Agaricomycotina</taxon>
        <taxon>Agaricomycetes</taxon>
        <taxon>Polyporales</taxon>
        <taxon>Rhodofomes</taxon>
    </lineage>
</organism>
<reference evidence="1 2" key="1">
    <citation type="submission" date="2019-01" db="EMBL/GenBank/DDBJ databases">
        <title>Genome sequencing of the rare red list fungi Fomitopsis rosea.</title>
        <authorList>
            <person name="Buettner E."/>
            <person name="Kellner H."/>
        </authorList>
    </citation>
    <scope>NUCLEOTIDE SEQUENCE [LARGE SCALE GENOMIC DNA]</scope>
    <source>
        <strain evidence="1 2">DSM 105464</strain>
    </source>
</reference>
<accession>A0A4Y9XZS7</accession>
<gene>
    <name evidence="1" type="ORF">EVJ58_g8158</name>
</gene>
<dbReference type="SUPFAM" id="SSF53474">
    <property type="entry name" value="alpha/beta-Hydrolases"/>
    <property type="match status" value="2"/>
</dbReference>
<dbReference type="EMBL" id="SEKV01000578">
    <property type="protein sequence ID" value="TFY55580.1"/>
    <property type="molecule type" value="Genomic_DNA"/>
</dbReference>
<dbReference type="InterPro" id="IPR029058">
    <property type="entry name" value="AB_hydrolase_fold"/>
</dbReference>
<proteinExistence type="predicted"/>